<sequence>METLDKYWEDNAIYYVVFTAKCLSNNNEVIKKFQKFLILDPDVDETKVKQIMQEKLYNLVDILNIDKFEEGIRLKK</sequence>
<comment type="caution">
    <text evidence="1">The sequence shown here is derived from an EMBL/GenBank/DDBJ whole genome shotgun (WGS) entry which is preliminary data.</text>
</comment>
<reference evidence="1 2" key="1">
    <citation type="journal article" date="2015" name="Genome Announc.">
        <title>Expanding the biotechnology potential of lactobacilli through comparative genomics of 213 strains and associated genera.</title>
        <authorList>
            <person name="Sun Z."/>
            <person name="Harris H.M."/>
            <person name="McCann A."/>
            <person name="Guo C."/>
            <person name="Argimon S."/>
            <person name="Zhang W."/>
            <person name="Yang X."/>
            <person name="Jeffery I.B."/>
            <person name="Cooney J.C."/>
            <person name="Kagawa T.F."/>
            <person name="Liu W."/>
            <person name="Song Y."/>
            <person name="Salvetti E."/>
            <person name="Wrobel A."/>
            <person name="Rasinkangas P."/>
            <person name="Parkhill J."/>
            <person name="Rea M.C."/>
            <person name="O'Sullivan O."/>
            <person name="Ritari J."/>
            <person name="Douillard F.P."/>
            <person name="Paul Ross R."/>
            <person name="Yang R."/>
            <person name="Briner A.E."/>
            <person name="Felis G.E."/>
            <person name="de Vos W.M."/>
            <person name="Barrangou R."/>
            <person name="Klaenhammer T.R."/>
            <person name="Caufield P.W."/>
            <person name="Cui Y."/>
            <person name="Zhang H."/>
            <person name="O'Toole P.W."/>
        </authorList>
    </citation>
    <scope>NUCLEOTIDE SEQUENCE [LARGE SCALE GENOMIC DNA]</scope>
    <source>
        <strain evidence="1 2">DSM 20623</strain>
    </source>
</reference>
<organism evidence="1 2">
    <name type="scientific">Carnobacterium divergens DSM 20623</name>
    <dbReference type="NCBI Taxonomy" id="1449336"/>
    <lineage>
        <taxon>Bacteria</taxon>
        <taxon>Bacillati</taxon>
        <taxon>Bacillota</taxon>
        <taxon>Bacilli</taxon>
        <taxon>Lactobacillales</taxon>
        <taxon>Carnobacteriaceae</taxon>
        <taxon>Carnobacterium</taxon>
    </lineage>
</organism>
<evidence type="ECO:0000313" key="1">
    <source>
        <dbReference type="EMBL" id="KRN56800.1"/>
    </source>
</evidence>
<evidence type="ECO:0000313" key="2">
    <source>
        <dbReference type="Proteomes" id="UP000051658"/>
    </source>
</evidence>
<keyword evidence="2" id="KW-1185">Reference proteome</keyword>
<proteinExistence type="predicted"/>
<name>A0A0R2HVS0_CARDV</name>
<protein>
    <submittedName>
        <fullName evidence="1">Uncharacterized protein</fullName>
    </submittedName>
</protein>
<dbReference type="RefSeq" id="WP_034572406.1">
    <property type="nucleotide sequence ID" value="NZ_JQBS01000018.1"/>
</dbReference>
<dbReference type="GeneID" id="89587749"/>
<dbReference type="PATRIC" id="fig|1449336.4.peg.824"/>
<gene>
    <name evidence="1" type="ORF">IV74_GL000809</name>
</gene>
<dbReference type="EMBL" id="JQBS01000018">
    <property type="protein sequence ID" value="KRN56800.1"/>
    <property type="molecule type" value="Genomic_DNA"/>
</dbReference>
<accession>A0A0R2HVS0</accession>
<dbReference type="AlphaFoldDB" id="A0A0R2HVS0"/>
<dbReference type="Proteomes" id="UP000051658">
    <property type="component" value="Unassembled WGS sequence"/>
</dbReference>